<organism evidence="2 3">
    <name type="scientific">Arxiozyma heterogenica</name>
    <dbReference type="NCBI Taxonomy" id="278026"/>
    <lineage>
        <taxon>Eukaryota</taxon>
        <taxon>Fungi</taxon>
        <taxon>Dikarya</taxon>
        <taxon>Ascomycota</taxon>
        <taxon>Saccharomycotina</taxon>
        <taxon>Saccharomycetes</taxon>
        <taxon>Saccharomycetales</taxon>
        <taxon>Saccharomycetaceae</taxon>
        <taxon>Arxiozyma</taxon>
    </lineage>
</organism>
<dbReference type="AlphaFoldDB" id="A0AAN7ZYU6"/>
<comment type="caution">
    <text evidence="2">The sequence shown here is derived from an EMBL/GenBank/DDBJ whole genome shotgun (WGS) entry which is preliminary data.</text>
</comment>
<dbReference type="EMBL" id="JAWIZZ010000031">
    <property type="protein sequence ID" value="KAK5781786.1"/>
    <property type="molecule type" value="Genomic_DNA"/>
</dbReference>
<dbReference type="PROSITE" id="PS50245">
    <property type="entry name" value="CAP_GLY_2"/>
    <property type="match status" value="1"/>
</dbReference>
<dbReference type="Proteomes" id="UP001306508">
    <property type="component" value="Unassembled WGS sequence"/>
</dbReference>
<feature type="domain" description="CAP-Gly" evidence="1">
    <location>
        <begin position="35"/>
        <end position="68"/>
    </location>
</feature>
<dbReference type="InterPro" id="IPR001611">
    <property type="entry name" value="Leu-rich_rpt"/>
</dbReference>
<dbReference type="SUPFAM" id="SSF74924">
    <property type="entry name" value="Cap-Gly domain"/>
    <property type="match status" value="1"/>
</dbReference>
<reference evidence="3" key="1">
    <citation type="submission" date="2023-07" db="EMBL/GenBank/DDBJ databases">
        <title>A draft genome of Kazachstania heterogenica Y-27499.</title>
        <authorList>
            <person name="Donic C."/>
            <person name="Kralova J.S."/>
            <person name="Fidel L."/>
            <person name="Ben-Dor S."/>
            <person name="Jung S."/>
        </authorList>
    </citation>
    <scope>NUCLEOTIDE SEQUENCE [LARGE SCALE GENOMIC DNA]</scope>
    <source>
        <strain evidence="3">Y27499</strain>
    </source>
</reference>
<dbReference type="Pfam" id="PF01302">
    <property type="entry name" value="CAP_GLY"/>
    <property type="match status" value="1"/>
</dbReference>
<evidence type="ECO:0000259" key="1">
    <source>
        <dbReference type="PROSITE" id="PS50245"/>
    </source>
</evidence>
<dbReference type="InterPro" id="IPR036859">
    <property type="entry name" value="CAP-Gly_dom_sf"/>
</dbReference>
<dbReference type="InterPro" id="IPR000938">
    <property type="entry name" value="CAP-Gly_domain"/>
</dbReference>
<dbReference type="InterPro" id="IPR052595">
    <property type="entry name" value="LRRC69/RLP"/>
</dbReference>
<dbReference type="Pfam" id="PF00560">
    <property type="entry name" value="LRR_1"/>
    <property type="match status" value="1"/>
</dbReference>
<name>A0AAN7ZYU6_9SACH</name>
<dbReference type="PANTHER" id="PTHR48057">
    <property type="entry name" value="LEUCINE-RICH REPEAT SERINE/THREONINE-PROTEIN KINASE 1"/>
    <property type="match status" value="1"/>
</dbReference>
<dbReference type="PANTHER" id="PTHR48057:SF7">
    <property type="entry name" value="LEUCINE-RICH REPEAT SERINE_THREONINE-PROTEIN KINASE 1"/>
    <property type="match status" value="1"/>
</dbReference>
<dbReference type="InterPro" id="IPR032675">
    <property type="entry name" value="LRR_dom_sf"/>
</dbReference>
<dbReference type="Gene3D" id="2.30.30.190">
    <property type="entry name" value="CAP Gly-rich-like domain"/>
    <property type="match status" value="1"/>
</dbReference>
<gene>
    <name evidence="2" type="ORF">RI543_000974</name>
</gene>
<sequence length="514" mass="58961">MQKLKVGDRILLEKDLCTIRYIGSIDQWPGITTFGVEWDDSTRGKHSGIYKGTQLFHTSVDGAGSFMKESTLISKLVQNKNIWNALDEVYGTPNVSDSDIHDIAFNNKHVECVGFGNLNNKNRDFAKLEVISLNRRAISRLGVNDSINTKKCLNVKSLDLGYNCFTNLATELSTFLESCPNLQELNLSGNRFLLEQEIPIIKPIKHVKRLYLTSCHVKKNLLSIIFKLFPNLEFLDLSLNGLNEGDFSNITIPITLKSLILNKNDLQTIPLSIFNSNIQDLDVSENMIEQDIPNNTGTLNKIQSLDITNNKLKAWSTLDKINVVFPFLKSIKLNNNPIVGVMEKVVSTQQDLDPMFYQIIARLQRIQYIDGFFVSKTIRELAESYFVLHSKEKKYSMDHKLERWQWLQSHFSKQTKLSVSCLDDDNDDETFLSNSLIQINIKNIQGLEEFKLHVLDTWTLRTLKGKVASLTFKNILSLKLFIMDNSDNRKQYLEKEFLKIKDNYLTSGSDVYYE</sequence>
<accession>A0AAN7ZYU6</accession>
<dbReference type="Gene3D" id="3.80.10.10">
    <property type="entry name" value="Ribonuclease Inhibitor"/>
    <property type="match status" value="2"/>
</dbReference>
<dbReference type="SUPFAM" id="SSF52047">
    <property type="entry name" value="RNI-like"/>
    <property type="match status" value="1"/>
</dbReference>
<evidence type="ECO:0000313" key="3">
    <source>
        <dbReference type="Proteomes" id="UP001306508"/>
    </source>
</evidence>
<keyword evidence="3" id="KW-1185">Reference proteome</keyword>
<evidence type="ECO:0000313" key="2">
    <source>
        <dbReference type="EMBL" id="KAK5781786.1"/>
    </source>
</evidence>
<protein>
    <recommendedName>
        <fullName evidence="1">CAP-Gly domain-containing protein</fullName>
    </recommendedName>
</protein>
<proteinExistence type="predicted"/>
<dbReference type="SMART" id="SM01052">
    <property type="entry name" value="CAP_GLY"/>
    <property type="match status" value="1"/>
</dbReference>